<accession>A0ABR4J1R6</accession>
<name>A0ABR4J1R6_9EURO</name>
<gene>
    <name evidence="1" type="ORF">BJY01DRAFT_253303</name>
</gene>
<organism evidence="1 2">
    <name type="scientific">Aspergillus pseudoustus</name>
    <dbReference type="NCBI Taxonomy" id="1810923"/>
    <lineage>
        <taxon>Eukaryota</taxon>
        <taxon>Fungi</taxon>
        <taxon>Dikarya</taxon>
        <taxon>Ascomycota</taxon>
        <taxon>Pezizomycotina</taxon>
        <taxon>Eurotiomycetes</taxon>
        <taxon>Eurotiomycetidae</taxon>
        <taxon>Eurotiales</taxon>
        <taxon>Aspergillaceae</taxon>
        <taxon>Aspergillus</taxon>
        <taxon>Aspergillus subgen. Nidulantes</taxon>
    </lineage>
</organism>
<protein>
    <submittedName>
        <fullName evidence="1">Uncharacterized protein</fullName>
    </submittedName>
</protein>
<evidence type="ECO:0000313" key="1">
    <source>
        <dbReference type="EMBL" id="KAL2833978.1"/>
    </source>
</evidence>
<reference evidence="1 2" key="1">
    <citation type="submission" date="2024-07" db="EMBL/GenBank/DDBJ databases">
        <title>Section-level genome sequencing and comparative genomics of Aspergillus sections Usti and Cavernicolus.</title>
        <authorList>
            <consortium name="Lawrence Berkeley National Laboratory"/>
            <person name="Nybo J.L."/>
            <person name="Vesth T.C."/>
            <person name="Theobald S."/>
            <person name="Frisvad J.C."/>
            <person name="Larsen T.O."/>
            <person name="Kjaerboelling I."/>
            <person name="Rothschild-Mancinelli K."/>
            <person name="Lyhne E.K."/>
            <person name="Kogle M.E."/>
            <person name="Barry K."/>
            <person name="Clum A."/>
            <person name="Na H."/>
            <person name="Ledsgaard L."/>
            <person name="Lin J."/>
            <person name="Lipzen A."/>
            <person name="Kuo A."/>
            <person name="Riley R."/>
            <person name="Mondo S."/>
            <person name="Labutti K."/>
            <person name="Haridas S."/>
            <person name="Pangalinan J."/>
            <person name="Salamov A.A."/>
            <person name="Simmons B.A."/>
            <person name="Magnuson J.K."/>
            <person name="Chen J."/>
            <person name="Drula E."/>
            <person name="Henrissat B."/>
            <person name="Wiebenga A."/>
            <person name="Lubbers R.J."/>
            <person name="Gomes A.C."/>
            <person name="Makela M.R."/>
            <person name="Stajich J."/>
            <person name="Grigoriev I.V."/>
            <person name="Mortensen U.H."/>
            <person name="De Vries R.P."/>
            <person name="Baker S.E."/>
            <person name="Andersen M.R."/>
        </authorList>
    </citation>
    <scope>NUCLEOTIDE SEQUENCE [LARGE SCALE GENOMIC DNA]</scope>
    <source>
        <strain evidence="1 2">CBS 123904</strain>
    </source>
</reference>
<keyword evidence="2" id="KW-1185">Reference proteome</keyword>
<comment type="caution">
    <text evidence="1">The sequence shown here is derived from an EMBL/GenBank/DDBJ whole genome shotgun (WGS) entry which is preliminary data.</text>
</comment>
<evidence type="ECO:0000313" key="2">
    <source>
        <dbReference type="Proteomes" id="UP001610446"/>
    </source>
</evidence>
<dbReference type="EMBL" id="JBFXLU010000233">
    <property type="protein sequence ID" value="KAL2833978.1"/>
    <property type="molecule type" value="Genomic_DNA"/>
</dbReference>
<proteinExistence type="predicted"/>
<sequence>MPHEIPEKAEPAAACATEYTLYLAIHPQPALYSAIWVLVLRPHPPIASSCTWYSSFGGPAQSNSPYHHRIEIKRDFDATTTLSTSTTSSGGGTAPSVSTALIPSSSSSSPYFSSATILGTIQGKDLSTFEDECFYAVDATQTQMFVMKVLYMMALKGLLEVHVVANIWKAVVVGDADVEFDARHQRRYSQGDRVFFAGFGKRIRREAVEGVRELQAFRERLRRDAETVLRELFESFGVVDE</sequence>
<dbReference type="Proteomes" id="UP001610446">
    <property type="component" value="Unassembled WGS sequence"/>
</dbReference>